<dbReference type="Pfam" id="PF13880">
    <property type="entry name" value="Acetyltransf_13"/>
    <property type="match status" value="1"/>
</dbReference>
<dbReference type="OrthoDB" id="428854at2759"/>
<sequence length="413" mass="46485">MGLNSFGVEIPLACSKEELVDLLQIAWQRNRDPNKEPQGWKKLFSFYRRLTSGDSSDSDSEWGGDDEDRSSTPLDVDEEDNCVPLDGPLVDQLSCVSLSKAPEPEKNRTGVSLVDPPEITEFDTAPEISIRESVDITPKSISKATKRKSGVSGSTQTAVEPAKKVRRTAARQSSIMSFTKKDANSIVRSARKHHLPALPPRRSHSPSPSQESEDDRVCPKCGWNQDLDGFTKIGQPSLVEAHKIRHQQLTWKRERGLVKHKLDCGRVFAVNVRSFENEITPLLSFMDDHFGEYVGKGPRGVFCVVRKAWNGDGMEVIGMLAWQPYKKAYLGRIQEDNKIWQLAGQELFDVKVVIDRLWVSPGMRRKGIATFLLNNFISPEMKVKKSEICLTDPTDDGAKFAIKYFNRRVLIAR</sequence>
<keyword evidence="4" id="KW-1185">Reference proteome</keyword>
<name>E4XF25_OIKDI</name>
<protein>
    <recommendedName>
        <fullName evidence="2">N-acetyltransferase ESCO acetyl-transferase domain-containing protein</fullName>
    </recommendedName>
</protein>
<dbReference type="InterPro" id="IPR028009">
    <property type="entry name" value="ESCO_Acetyltransf_dom"/>
</dbReference>
<feature type="region of interest" description="Disordered" evidence="1">
    <location>
        <begin position="51"/>
        <end position="83"/>
    </location>
</feature>
<dbReference type="SUPFAM" id="SSF55729">
    <property type="entry name" value="Acyl-CoA N-acyltransferases (Nat)"/>
    <property type="match status" value="1"/>
</dbReference>
<dbReference type="InterPro" id="IPR016181">
    <property type="entry name" value="Acyl_CoA_acyltransferase"/>
</dbReference>
<reference evidence="3" key="1">
    <citation type="journal article" date="2010" name="Science">
        <title>Plasticity of animal genome architecture unmasked by rapid evolution of a pelagic tunicate.</title>
        <authorList>
            <person name="Denoeud F."/>
            <person name="Henriet S."/>
            <person name="Mungpakdee S."/>
            <person name="Aury J.M."/>
            <person name="Da Silva C."/>
            <person name="Brinkmann H."/>
            <person name="Mikhaleva J."/>
            <person name="Olsen L.C."/>
            <person name="Jubin C."/>
            <person name="Canestro C."/>
            <person name="Bouquet J.M."/>
            <person name="Danks G."/>
            <person name="Poulain J."/>
            <person name="Campsteijn C."/>
            <person name="Adamski M."/>
            <person name="Cross I."/>
            <person name="Yadetie F."/>
            <person name="Muffato M."/>
            <person name="Louis A."/>
            <person name="Butcher S."/>
            <person name="Tsagkogeorga G."/>
            <person name="Konrad A."/>
            <person name="Singh S."/>
            <person name="Jensen M.F."/>
            <person name="Cong E.H."/>
            <person name="Eikeseth-Otteraa H."/>
            <person name="Noel B."/>
            <person name="Anthouard V."/>
            <person name="Porcel B.M."/>
            <person name="Kachouri-Lafond R."/>
            <person name="Nishino A."/>
            <person name="Ugolini M."/>
            <person name="Chourrout P."/>
            <person name="Nishida H."/>
            <person name="Aasland R."/>
            <person name="Huzurbazar S."/>
            <person name="Westhof E."/>
            <person name="Delsuc F."/>
            <person name="Lehrach H."/>
            <person name="Reinhardt R."/>
            <person name="Weissenbach J."/>
            <person name="Roy S.W."/>
            <person name="Artiguenave F."/>
            <person name="Postlethwait J.H."/>
            <person name="Manak J.R."/>
            <person name="Thompson E.M."/>
            <person name="Jaillon O."/>
            <person name="Du Pasquier L."/>
            <person name="Boudinot P."/>
            <person name="Liberles D.A."/>
            <person name="Volff J.N."/>
            <person name="Philippe H."/>
            <person name="Lenhard B."/>
            <person name="Roest Crollius H."/>
            <person name="Wincker P."/>
            <person name="Chourrout D."/>
        </authorList>
    </citation>
    <scope>NUCLEOTIDE SEQUENCE [LARGE SCALE GENOMIC DNA]</scope>
</reference>
<accession>E4XF25</accession>
<dbReference type="EMBL" id="FN653044">
    <property type="protein sequence ID" value="CBY24209.1"/>
    <property type="molecule type" value="Genomic_DNA"/>
</dbReference>
<organism evidence="3">
    <name type="scientific">Oikopleura dioica</name>
    <name type="common">Tunicate</name>
    <dbReference type="NCBI Taxonomy" id="34765"/>
    <lineage>
        <taxon>Eukaryota</taxon>
        <taxon>Metazoa</taxon>
        <taxon>Chordata</taxon>
        <taxon>Tunicata</taxon>
        <taxon>Appendicularia</taxon>
        <taxon>Copelata</taxon>
        <taxon>Oikopleuridae</taxon>
        <taxon>Oikopleura</taxon>
    </lineage>
</organism>
<feature type="region of interest" description="Disordered" evidence="1">
    <location>
        <begin position="140"/>
        <end position="173"/>
    </location>
</feature>
<dbReference type="Proteomes" id="UP000001307">
    <property type="component" value="Unassembled WGS sequence"/>
</dbReference>
<feature type="domain" description="N-acetyltransferase ESCO acetyl-transferase" evidence="2">
    <location>
        <begin position="350"/>
        <end position="408"/>
    </location>
</feature>
<dbReference type="InParanoid" id="E4XF25"/>
<gene>
    <name evidence="3" type="ORF">GSOID_T00009558001</name>
</gene>
<evidence type="ECO:0000313" key="3">
    <source>
        <dbReference type="EMBL" id="CBY24209.1"/>
    </source>
</evidence>
<feature type="region of interest" description="Disordered" evidence="1">
    <location>
        <begin position="192"/>
        <end position="218"/>
    </location>
</feature>
<feature type="compositionally biased region" description="Acidic residues" evidence="1">
    <location>
        <begin position="56"/>
        <end position="68"/>
    </location>
</feature>
<evidence type="ECO:0000313" key="4">
    <source>
        <dbReference type="Proteomes" id="UP000001307"/>
    </source>
</evidence>
<proteinExistence type="predicted"/>
<evidence type="ECO:0000256" key="1">
    <source>
        <dbReference type="SAM" id="MobiDB-lite"/>
    </source>
</evidence>
<evidence type="ECO:0000259" key="2">
    <source>
        <dbReference type="Pfam" id="PF13880"/>
    </source>
</evidence>
<dbReference type="AlphaFoldDB" id="E4XF25"/>